<feature type="compositionally biased region" description="Acidic residues" evidence="6">
    <location>
        <begin position="307"/>
        <end position="320"/>
    </location>
</feature>
<dbReference type="Pfam" id="PF01602">
    <property type="entry name" value="Adaptin_N"/>
    <property type="match status" value="1"/>
</dbReference>
<dbReference type="VEuPathDB" id="TriTrypDB:LdCL_360065800"/>
<organism evidence="8 9">
    <name type="scientific">Leishmania donovani</name>
    <dbReference type="NCBI Taxonomy" id="5661"/>
    <lineage>
        <taxon>Eukaryota</taxon>
        <taxon>Discoba</taxon>
        <taxon>Euglenozoa</taxon>
        <taxon>Kinetoplastea</taxon>
        <taxon>Metakinetoplastina</taxon>
        <taxon>Trypanosomatida</taxon>
        <taxon>Trypanosomatidae</taxon>
        <taxon>Leishmaniinae</taxon>
        <taxon>Leishmania</taxon>
    </lineage>
</organism>
<reference evidence="9" key="1">
    <citation type="submission" date="2019-02" db="EMBL/GenBank/DDBJ databases">
        <title>FDA dAtabase for Regulatory Grade micrObial Sequences (FDA-ARGOS): Supporting development and validation of Infectious Disease Dx tests.</title>
        <authorList>
            <person name="Duncan R."/>
            <person name="Fisher C."/>
            <person name="Tallon L."/>
            <person name="Sadzewicz L."/>
            <person name="Sengamalay N."/>
            <person name="Ott S."/>
            <person name="Godinez A."/>
            <person name="Nagaraj S."/>
            <person name="Vavikolanu K."/>
            <person name="Vyas G."/>
            <person name="Nadendla S."/>
            <person name="Aluvathingal J."/>
            <person name="Sichtig H."/>
        </authorList>
    </citation>
    <scope>NUCLEOTIDE SEQUENCE [LARGE SCALE GENOMIC DNA]</scope>
    <source>
        <strain evidence="9">FDAARGOS_360</strain>
    </source>
</reference>
<evidence type="ECO:0000256" key="1">
    <source>
        <dbReference type="ARBA" id="ARBA00004308"/>
    </source>
</evidence>
<dbReference type="VEuPathDB" id="TriTrypDB:LDHU3_36.7740"/>
<comment type="caution">
    <text evidence="8">The sequence shown here is derived from an EMBL/GenBank/DDBJ whole genome shotgun (WGS) entry which is preliminary data.</text>
</comment>
<dbReference type="SUPFAM" id="SSF48371">
    <property type="entry name" value="ARM repeat"/>
    <property type="match status" value="1"/>
</dbReference>
<sequence>MQTGDNNSKQMALRKVTALMAGSMDTAVLFAEAIISCCRNDLEDKTMVHLCLTTTLKQKESLAVLAINVLVKECSGQSPMMRGSAPRALWAMRVGSEHKCFEYALRFPSDPGVQVSCKALELLLAHLRFMVNSALPYHLLGRRRLTNEWEQIQVHHPWIDEKGMFEMINLLGEHLEPHKAGYTIGASCPLELFLDTHFKDSAAFRLRLLTSAAKRFFKCPAEMQRCLGAPLRYRLLSTAMAAAARVRFAAKQSVRTTPVKGADTGVMDPLTVELYTLSIVKDAPRELFLDAERRQRQYRTSSAEAAKEEDEEEDSVPADEADIISEAAERRVDDDKSHSQLYTVELEGAGLVSGSTAIEAALKTRSIVPLASGM</sequence>
<dbReference type="GO" id="GO:0030117">
    <property type="term" value="C:membrane coat"/>
    <property type="evidence" value="ECO:0007669"/>
    <property type="project" value="InterPro"/>
</dbReference>
<dbReference type="InterPro" id="IPR016024">
    <property type="entry name" value="ARM-type_fold"/>
</dbReference>
<dbReference type="Proteomes" id="UP000318821">
    <property type="component" value="Unassembled WGS sequence"/>
</dbReference>
<proteinExistence type="inferred from homology"/>
<evidence type="ECO:0000256" key="6">
    <source>
        <dbReference type="SAM" id="MobiDB-lite"/>
    </source>
</evidence>
<keyword evidence="3" id="KW-0813">Transport</keyword>
<accession>A0A504XP94</accession>
<evidence type="ECO:0000259" key="7">
    <source>
        <dbReference type="Pfam" id="PF01602"/>
    </source>
</evidence>
<dbReference type="EMBL" id="RHLD01000001">
    <property type="protein sequence ID" value="TPP49595.1"/>
    <property type="molecule type" value="Genomic_DNA"/>
</dbReference>
<evidence type="ECO:0000256" key="5">
    <source>
        <dbReference type="ARBA" id="ARBA00023136"/>
    </source>
</evidence>
<evidence type="ECO:0000256" key="4">
    <source>
        <dbReference type="ARBA" id="ARBA00022927"/>
    </source>
</evidence>
<evidence type="ECO:0000313" key="8">
    <source>
        <dbReference type="EMBL" id="TPP49595.1"/>
    </source>
</evidence>
<feature type="domain" description="Clathrin/coatomer adaptor adaptin-like N-terminal" evidence="7">
    <location>
        <begin position="5"/>
        <end position="94"/>
    </location>
</feature>
<dbReference type="GO" id="GO:0006886">
    <property type="term" value="P:intracellular protein transport"/>
    <property type="evidence" value="ECO:0007669"/>
    <property type="project" value="InterPro"/>
</dbReference>
<protein>
    <submittedName>
        <fullName evidence="8">Adaptin N terminal region family protein</fullName>
    </submittedName>
</protein>
<dbReference type="InterPro" id="IPR011989">
    <property type="entry name" value="ARM-like"/>
</dbReference>
<comment type="subcellular location">
    <subcellularLocation>
        <location evidence="1">Endomembrane system</location>
    </subcellularLocation>
</comment>
<dbReference type="Gene3D" id="1.25.10.10">
    <property type="entry name" value="Leucine-rich Repeat Variant"/>
    <property type="match status" value="2"/>
</dbReference>
<gene>
    <name evidence="8" type="ORF">CGC20_19360</name>
</gene>
<feature type="region of interest" description="Disordered" evidence="6">
    <location>
        <begin position="298"/>
        <end position="320"/>
    </location>
</feature>
<dbReference type="AlphaFoldDB" id="A0A504XP94"/>
<comment type="similarity">
    <text evidence="2">Belongs to the adaptor complexes large subunit family.</text>
</comment>
<dbReference type="InterPro" id="IPR002553">
    <property type="entry name" value="Clathrin/coatomer_adapt-like_N"/>
</dbReference>
<evidence type="ECO:0000256" key="3">
    <source>
        <dbReference type="ARBA" id="ARBA00022448"/>
    </source>
</evidence>
<dbReference type="InterPro" id="IPR026739">
    <property type="entry name" value="AP_beta"/>
</dbReference>
<evidence type="ECO:0000313" key="9">
    <source>
        <dbReference type="Proteomes" id="UP000318821"/>
    </source>
</evidence>
<dbReference type="GO" id="GO:0016192">
    <property type="term" value="P:vesicle-mediated transport"/>
    <property type="evidence" value="ECO:0007669"/>
    <property type="project" value="InterPro"/>
</dbReference>
<keyword evidence="4" id="KW-0653">Protein transport</keyword>
<dbReference type="GO" id="GO:0012505">
    <property type="term" value="C:endomembrane system"/>
    <property type="evidence" value="ECO:0007669"/>
    <property type="project" value="UniProtKB-SubCell"/>
</dbReference>
<dbReference type="PANTHER" id="PTHR11134">
    <property type="entry name" value="ADAPTOR COMPLEX SUBUNIT BETA FAMILY MEMBER"/>
    <property type="match status" value="1"/>
</dbReference>
<name>A0A504XP94_LEIDO</name>
<evidence type="ECO:0000256" key="2">
    <source>
        <dbReference type="ARBA" id="ARBA00006613"/>
    </source>
</evidence>
<keyword evidence="5" id="KW-0472">Membrane</keyword>